<dbReference type="PANTHER" id="PTHR34436">
    <property type="entry name" value="CENTROMERE PROTEIN M"/>
    <property type="match status" value="1"/>
</dbReference>
<name>A0A812DN60_ACAPH</name>
<dbReference type="Gene3D" id="3.40.50.300">
    <property type="entry name" value="P-loop containing nucleotide triphosphate hydrolases"/>
    <property type="match status" value="1"/>
</dbReference>
<evidence type="ECO:0000256" key="1">
    <source>
        <dbReference type="ARBA" id="ARBA00004123"/>
    </source>
</evidence>
<sequence>MAAVPSMTHMLRFNGCESLNKVSLLIFGVNSINKKKLSQTITKLSTNFDVKIQISDYLFPEKDKNPFQFNVDYICFVADISQKESLKRVTDSMKFIDAKYFLSRACLVVHIPNGCRENFSIELESINHLAKNYNLMTIFGNLEKGADKVSTQLLRLVEIACGFKKNGKNSLLLSLV</sequence>
<reference evidence="7" key="1">
    <citation type="submission" date="2021-01" db="EMBL/GenBank/DDBJ databases">
        <authorList>
            <person name="Li R."/>
            <person name="Bekaert M."/>
        </authorList>
    </citation>
    <scope>NUCLEOTIDE SEQUENCE</scope>
    <source>
        <strain evidence="7">Farmed</strain>
    </source>
</reference>
<evidence type="ECO:0000256" key="3">
    <source>
        <dbReference type="ARBA" id="ARBA00016382"/>
    </source>
</evidence>
<keyword evidence="4" id="KW-0158">Chromosome</keyword>
<keyword evidence="8" id="KW-1185">Reference proteome</keyword>
<dbReference type="PANTHER" id="PTHR34436:SF1">
    <property type="entry name" value="CENTROMERE PROTEIN M"/>
    <property type="match status" value="1"/>
</dbReference>
<dbReference type="InterPro" id="IPR027417">
    <property type="entry name" value="P-loop_NTPase"/>
</dbReference>
<dbReference type="InterPro" id="IPR020987">
    <property type="entry name" value="Centromere_Cenp-M"/>
</dbReference>
<keyword evidence="5" id="KW-0539">Nucleus</keyword>
<evidence type="ECO:0000313" key="7">
    <source>
        <dbReference type="EMBL" id="CAE1306990.1"/>
    </source>
</evidence>
<dbReference type="EMBL" id="CAHIKZ030004089">
    <property type="protein sequence ID" value="CAE1306990.1"/>
    <property type="molecule type" value="Genomic_DNA"/>
</dbReference>
<evidence type="ECO:0000256" key="2">
    <source>
        <dbReference type="ARBA" id="ARBA00004584"/>
    </source>
</evidence>
<evidence type="ECO:0000256" key="5">
    <source>
        <dbReference type="ARBA" id="ARBA00023242"/>
    </source>
</evidence>
<evidence type="ECO:0000313" key="8">
    <source>
        <dbReference type="Proteomes" id="UP000597762"/>
    </source>
</evidence>
<dbReference type="Pfam" id="PF11111">
    <property type="entry name" value="CENP-M"/>
    <property type="match status" value="1"/>
</dbReference>
<proteinExistence type="predicted"/>
<dbReference type="GO" id="GO:0005634">
    <property type="term" value="C:nucleus"/>
    <property type="evidence" value="ECO:0007669"/>
    <property type="project" value="UniProtKB-SubCell"/>
</dbReference>
<protein>
    <recommendedName>
        <fullName evidence="3">Centromere protein M</fullName>
    </recommendedName>
</protein>
<dbReference type="AlphaFoldDB" id="A0A812DN60"/>
<gene>
    <name evidence="7" type="ORF">SPHA_59102</name>
</gene>
<evidence type="ECO:0000256" key="6">
    <source>
        <dbReference type="ARBA" id="ARBA00023328"/>
    </source>
</evidence>
<dbReference type="Proteomes" id="UP000597762">
    <property type="component" value="Unassembled WGS sequence"/>
</dbReference>
<dbReference type="GO" id="GO:0000775">
    <property type="term" value="C:chromosome, centromeric region"/>
    <property type="evidence" value="ECO:0007669"/>
    <property type="project" value="UniProtKB-SubCell"/>
</dbReference>
<organism evidence="7 8">
    <name type="scientific">Acanthosepion pharaonis</name>
    <name type="common">Pharaoh cuttlefish</name>
    <name type="synonym">Sepia pharaonis</name>
    <dbReference type="NCBI Taxonomy" id="158019"/>
    <lineage>
        <taxon>Eukaryota</taxon>
        <taxon>Metazoa</taxon>
        <taxon>Spiralia</taxon>
        <taxon>Lophotrochozoa</taxon>
        <taxon>Mollusca</taxon>
        <taxon>Cephalopoda</taxon>
        <taxon>Coleoidea</taxon>
        <taxon>Decapodiformes</taxon>
        <taxon>Sepiida</taxon>
        <taxon>Sepiina</taxon>
        <taxon>Sepiidae</taxon>
        <taxon>Acanthosepion</taxon>
    </lineage>
</organism>
<comment type="caution">
    <text evidence="7">The sequence shown here is derived from an EMBL/GenBank/DDBJ whole genome shotgun (WGS) entry which is preliminary data.</text>
</comment>
<keyword evidence="6" id="KW-0137">Centromere</keyword>
<comment type="subcellular location">
    <subcellularLocation>
        <location evidence="2">Chromosome</location>
        <location evidence="2">Centromere</location>
    </subcellularLocation>
    <subcellularLocation>
        <location evidence="1">Nucleus</location>
    </subcellularLocation>
</comment>
<evidence type="ECO:0000256" key="4">
    <source>
        <dbReference type="ARBA" id="ARBA00022454"/>
    </source>
</evidence>
<accession>A0A812DN60</accession>
<dbReference type="OrthoDB" id="2386686at2759"/>